<sequence>MSCLEPHRKRPFGPPAIVPETVTLEARDLPGLRPIACVEEGAEVALGTPVMHDRARPAIRVVAPVAGRVVRVETGLGRRVILVVIRPAGLARAAPVTAVGDTRELMLIHGLWCDLRTRPFDRVPDPEARPQAVLVNALDSAAVAAAHAAPFALGHGLRALCRLTDGPVILCQHGGAALAPEEGRVELDTVAPRHDGMAHRLRRLCSVAHGGEVWTLDAQTAIALGGLCGEGLFDPMRLVEIVTPSGEVAGLRQAPLGADLAEALKEAGWTTPATRPLRRNETRIDPRHDAVPPPDGALGPIVPVPALAATLPMRLRAIPLLHALQIGDAETARRHGCLDLVEEDMRAASAICASGADYGALLRRVLDELEGER</sequence>
<dbReference type="PANTHER" id="PTHR37839:SF1">
    <property type="entry name" value="NA(+)-TRANSLOCATING NADH-QUINONE REDUCTASE SUBUNIT A"/>
    <property type="match status" value="1"/>
</dbReference>
<gene>
    <name evidence="4" type="primary">nqrA</name>
    <name evidence="3" type="ORF">CLV79_11483</name>
    <name evidence="4" type="ORF">LOS8367_01627</name>
</gene>
<reference evidence="3 6" key="2">
    <citation type="submission" date="2018-03" db="EMBL/GenBank/DDBJ databases">
        <title>Genomic Encyclopedia of Archaeal and Bacterial Type Strains, Phase II (KMG-II): from individual species to whole genera.</title>
        <authorList>
            <person name="Goeker M."/>
        </authorList>
    </citation>
    <scope>NUCLEOTIDE SEQUENCE [LARGE SCALE GENOMIC DNA]</scope>
    <source>
        <strain evidence="3 6">DSM 29956</strain>
    </source>
</reference>
<reference evidence="4 5" key="1">
    <citation type="submission" date="2017-03" db="EMBL/GenBank/DDBJ databases">
        <authorList>
            <person name="Afonso C.L."/>
            <person name="Miller P.J."/>
            <person name="Scott M.A."/>
            <person name="Spackman E."/>
            <person name="Goraichik I."/>
            <person name="Dimitrov K.M."/>
            <person name="Suarez D.L."/>
            <person name="Swayne D.E."/>
        </authorList>
    </citation>
    <scope>NUCLEOTIDE SEQUENCE [LARGE SCALE GENOMIC DNA]</scope>
    <source>
        <strain evidence="4 5">CECT 8367</strain>
    </source>
</reference>
<dbReference type="PANTHER" id="PTHR37839">
    <property type="entry name" value="NA(+)-TRANSLOCATING NADH-QUINONE REDUCTASE SUBUNIT A"/>
    <property type="match status" value="1"/>
</dbReference>
<accession>A0A1X6Z4B7</accession>
<evidence type="ECO:0000313" key="6">
    <source>
        <dbReference type="Proteomes" id="UP000240624"/>
    </source>
</evidence>
<dbReference type="EMBL" id="PYGB01000014">
    <property type="protein sequence ID" value="PSK81865.1"/>
    <property type="molecule type" value="Genomic_DNA"/>
</dbReference>
<dbReference type="Proteomes" id="UP000193495">
    <property type="component" value="Unassembled WGS sequence"/>
</dbReference>
<dbReference type="Pfam" id="PF24836">
    <property type="entry name" value="NQRA_2nd"/>
    <property type="match status" value="1"/>
</dbReference>
<feature type="domain" description="NqrA N-terminal barrel-sandwich hybrid" evidence="1">
    <location>
        <begin position="20"/>
        <end position="86"/>
    </location>
</feature>
<dbReference type="Proteomes" id="UP000240624">
    <property type="component" value="Unassembled WGS sequence"/>
</dbReference>
<dbReference type="InterPro" id="IPR008703">
    <property type="entry name" value="NqrA"/>
</dbReference>
<dbReference type="GO" id="GO:0006814">
    <property type="term" value="P:sodium ion transport"/>
    <property type="evidence" value="ECO:0007669"/>
    <property type="project" value="InterPro"/>
</dbReference>
<evidence type="ECO:0000259" key="1">
    <source>
        <dbReference type="Pfam" id="PF05896"/>
    </source>
</evidence>
<dbReference type="RefSeq" id="WP_165761418.1">
    <property type="nucleotide sequence ID" value="NZ_CAXPGX010000121.1"/>
</dbReference>
<organism evidence="4 5">
    <name type="scientific">Limimaricola soesokkakensis</name>
    <dbReference type="NCBI Taxonomy" id="1343159"/>
    <lineage>
        <taxon>Bacteria</taxon>
        <taxon>Pseudomonadati</taxon>
        <taxon>Pseudomonadota</taxon>
        <taxon>Alphaproteobacteria</taxon>
        <taxon>Rhodobacterales</taxon>
        <taxon>Paracoccaceae</taxon>
        <taxon>Limimaricola</taxon>
    </lineage>
</organism>
<name>A0A1X6Z4B7_9RHOB</name>
<keyword evidence="4" id="KW-0560">Oxidoreductase</keyword>
<feature type="domain" description="NqrA second alpha/beta" evidence="2">
    <location>
        <begin position="103"/>
        <end position="231"/>
    </location>
</feature>
<evidence type="ECO:0000313" key="4">
    <source>
        <dbReference type="EMBL" id="SLN40062.1"/>
    </source>
</evidence>
<dbReference type="GO" id="GO:0016655">
    <property type="term" value="F:oxidoreductase activity, acting on NAD(P)H, quinone or similar compound as acceptor"/>
    <property type="evidence" value="ECO:0007669"/>
    <property type="project" value="InterPro"/>
</dbReference>
<dbReference type="EC" id="1.6.5.-" evidence="4"/>
<keyword evidence="3" id="KW-0830">Ubiquinone</keyword>
<dbReference type="InterPro" id="IPR056147">
    <property type="entry name" value="NQRA_N"/>
</dbReference>
<dbReference type="EMBL" id="FWFY01000004">
    <property type="protein sequence ID" value="SLN40062.1"/>
    <property type="molecule type" value="Genomic_DNA"/>
</dbReference>
<dbReference type="Pfam" id="PF05896">
    <property type="entry name" value="NQRA_N"/>
    <property type="match status" value="1"/>
</dbReference>
<dbReference type="AlphaFoldDB" id="A0A1X6Z4B7"/>
<protein>
    <submittedName>
        <fullName evidence="4">Na(+)-translocating NADH-quinone reductase subunit A</fullName>
        <ecNumber evidence="4">1.6.5.-</ecNumber>
    </submittedName>
    <submittedName>
        <fullName evidence="3">Na+-transporting NADH:ubiquinone oxidoreductase subunit A</fullName>
    </submittedName>
</protein>
<evidence type="ECO:0000313" key="5">
    <source>
        <dbReference type="Proteomes" id="UP000193495"/>
    </source>
</evidence>
<evidence type="ECO:0000313" key="3">
    <source>
        <dbReference type="EMBL" id="PSK81865.1"/>
    </source>
</evidence>
<keyword evidence="6" id="KW-1185">Reference proteome</keyword>
<proteinExistence type="predicted"/>
<evidence type="ECO:0000259" key="2">
    <source>
        <dbReference type="Pfam" id="PF24836"/>
    </source>
</evidence>
<dbReference type="InterPro" id="IPR056148">
    <property type="entry name" value="NQRA_2nd"/>
</dbReference>